<dbReference type="Gramene" id="TuG1812G0300002429.01.T01">
    <property type="protein sequence ID" value="TuG1812G0300002429.01.T01.cds307897"/>
    <property type="gene ID" value="TuG1812G0300002429.01"/>
</dbReference>
<sequence length="84" mass="9465">MHIDAWKKSATQVPAMMSLIRAKAYVLEMDPSEMAGGFQYVWYSIHGKELCPLHERNSCLGESIGSRPRSEEISGGLQWREHGS</sequence>
<evidence type="ECO:0000256" key="1">
    <source>
        <dbReference type="SAM" id="MobiDB-lite"/>
    </source>
</evidence>
<organism evidence="2 3">
    <name type="scientific">Triticum urartu</name>
    <name type="common">Red wild einkorn</name>
    <name type="synonym">Crithodium urartu</name>
    <dbReference type="NCBI Taxonomy" id="4572"/>
    <lineage>
        <taxon>Eukaryota</taxon>
        <taxon>Viridiplantae</taxon>
        <taxon>Streptophyta</taxon>
        <taxon>Embryophyta</taxon>
        <taxon>Tracheophyta</taxon>
        <taxon>Spermatophyta</taxon>
        <taxon>Magnoliopsida</taxon>
        <taxon>Liliopsida</taxon>
        <taxon>Poales</taxon>
        <taxon>Poaceae</taxon>
        <taxon>BOP clade</taxon>
        <taxon>Pooideae</taxon>
        <taxon>Triticodae</taxon>
        <taxon>Triticeae</taxon>
        <taxon>Triticinae</taxon>
        <taxon>Triticum</taxon>
    </lineage>
</organism>
<evidence type="ECO:0000313" key="2">
    <source>
        <dbReference type="EnsemblPlants" id="TuG1812G0300002429.01.T01.cds307897"/>
    </source>
</evidence>
<reference evidence="3" key="1">
    <citation type="journal article" date="2013" name="Nature">
        <title>Draft genome of the wheat A-genome progenitor Triticum urartu.</title>
        <authorList>
            <person name="Ling H.Q."/>
            <person name="Zhao S."/>
            <person name="Liu D."/>
            <person name="Wang J."/>
            <person name="Sun H."/>
            <person name="Zhang C."/>
            <person name="Fan H."/>
            <person name="Li D."/>
            <person name="Dong L."/>
            <person name="Tao Y."/>
            <person name="Gao C."/>
            <person name="Wu H."/>
            <person name="Li Y."/>
            <person name="Cui Y."/>
            <person name="Guo X."/>
            <person name="Zheng S."/>
            <person name="Wang B."/>
            <person name="Yu K."/>
            <person name="Liang Q."/>
            <person name="Yang W."/>
            <person name="Lou X."/>
            <person name="Chen J."/>
            <person name="Feng M."/>
            <person name="Jian J."/>
            <person name="Zhang X."/>
            <person name="Luo G."/>
            <person name="Jiang Y."/>
            <person name="Liu J."/>
            <person name="Wang Z."/>
            <person name="Sha Y."/>
            <person name="Zhang B."/>
            <person name="Wu H."/>
            <person name="Tang D."/>
            <person name="Shen Q."/>
            <person name="Xue P."/>
            <person name="Zou S."/>
            <person name="Wang X."/>
            <person name="Liu X."/>
            <person name="Wang F."/>
            <person name="Yang Y."/>
            <person name="An X."/>
            <person name="Dong Z."/>
            <person name="Zhang K."/>
            <person name="Zhang X."/>
            <person name="Luo M.C."/>
            <person name="Dvorak J."/>
            <person name="Tong Y."/>
            <person name="Wang J."/>
            <person name="Yang H."/>
            <person name="Li Z."/>
            <person name="Wang D."/>
            <person name="Zhang A."/>
            <person name="Wang J."/>
        </authorList>
    </citation>
    <scope>NUCLEOTIDE SEQUENCE</scope>
    <source>
        <strain evidence="3">cv. G1812</strain>
    </source>
</reference>
<evidence type="ECO:0000313" key="3">
    <source>
        <dbReference type="Proteomes" id="UP000015106"/>
    </source>
</evidence>
<protein>
    <submittedName>
        <fullName evidence="2">Uncharacterized protein</fullName>
    </submittedName>
</protein>
<name>A0A8R7PT29_TRIUA</name>
<reference evidence="2" key="3">
    <citation type="submission" date="2022-06" db="UniProtKB">
        <authorList>
            <consortium name="EnsemblPlants"/>
        </authorList>
    </citation>
    <scope>IDENTIFICATION</scope>
</reference>
<keyword evidence="3" id="KW-1185">Reference proteome</keyword>
<accession>A0A8R7PT29</accession>
<proteinExistence type="predicted"/>
<dbReference type="EnsemblPlants" id="TuG1812G0300002429.01.T01">
    <property type="protein sequence ID" value="TuG1812G0300002429.01.T01.cds307897"/>
    <property type="gene ID" value="TuG1812G0300002429.01"/>
</dbReference>
<feature type="region of interest" description="Disordered" evidence="1">
    <location>
        <begin position="61"/>
        <end position="84"/>
    </location>
</feature>
<dbReference type="Proteomes" id="UP000015106">
    <property type="component" value="Chromosome 3"/>
</dbReference>
<reference evidence="2" key="2">
    <citation type="submission" date="2018-03" db="EMBL/GenBank/DDBJ databases">
        <title>The Triticum urartu genome reveals the dynamic nature of wheat genome evolution.</title>
        <authorList>
            <person name="Ling H."/>
            <person name="Ma B."/>
            <person name="Shi X."/>
            <person name="Liu H."/>
            <person name="Dong L."/>
            <person name="Sun H."/>
            <person name="Cao Y."/>
            <person name="Gao Q."/>
            <person name="Zheng S."/>
            <person name="Li Y."/>
            <person name="Yu Y."/>
            <person name="Du H."/>
            <person name="Qi M."/>
            <person name="Li Y."/>
            <person name="Yu H."/>
            <person name="Cui Y."/>
            <person name="Wang N."/>
            <person name="Chen C."/>
            <person name="Wu H."/>
            <person name="Zhao Y."/>
            <person name="Zhang J."/>
            <person name="Li Y."/>
            <person name="Zhou W."/>
            <person name="Zhang B."/>
            <person name="Hu W."/>
            <person name="Eijk M."/>
            <person name="Tang J."/>
            <person name="Witsenboer H."/>
            <person name="Zhao S."/>
            <person name="Li Z."/>
            <person name="Zhang A."/>
            <person name="Wang D."/>
            <person name="Liang C."/>
        </authorList>
    </citation>
    <scope>NUCLEOTIDE SEQUENCE [LARGE SCALE GENOMIC DNA]</scope>
    <source>
        <strain evidence="2">cv. G1812</strain>
    </source>
</reference>
<dbReference type="AlphaFoldDB" id="A0A8R7PT29"/>